<comment type="caution">
    <text evidence="1">The sequence shown here is derived from an EMBL/GenBank/DDBJ whole genome shotgun (WGS) entry which is preliminary data.</text>
</comment>
<dbReference type="PANTHER" id="PTHR31672">
    <property type="entry name" value="BNACNNG10540D PROTEIN"/>
    <property type="match status" value="1"/>
</dbReference>
<organism evidence="1 2">
    <name type="scientific">Protea cynaroides</name>
    <dbReference type="NCBI Taxonomy" id="273540"/>
    <lineage>
        <taxon>Eukaryota</taxon>
        <taxon>Viridiplantae</taxon>
        <taxon>Streptophyta</taxon>
        <taxon>Embryophyta</taxon>
        <taxon>Tracheophyta</taxon>
        <taxon>Spermatophyta</taxon>
        <taxon>Magnoliopsida</taxon>
        <taxon>Proteales</taxon>
        <taxon>Proteaceae</taxon>
        <taxon>Protea</taxon>
    </lineage>
</organism>
<dbReference type="AlphaFoldDB" id="A0A9Q0R310"/>
<evidence type="ECO:0000313" key="2">
    <source>
        <dbReference type="Proteomes" id="UP001141806"/>
    </source>
</evidence>
<gene>
    <name evidence="1" type="ORF">NE237_032372</name>
</gene>
<protein>
    <recommendedName>
        <fullName evidence="3">F-box associated domain-containing protein</fullName>
    </recommendedName>
</protein>
<evidence type="ECO:0008006" key="3">
    <source>
        <dbReference type="Google" id="ProtNLM"/>
    </source>
</evidence>
<keyword evidence="2" id="KW-1185">Reference proteome</keyword>
<name>A0A9Q0R310_9MAGN</name>
<dbReference type="InterPro" id="IPR050796">
    <property type="entry name" value="SCF_F-box_component"/>
</dbReference>
<accession>A0A9Q0R310</accession>
<proteinExistence type="predicted"/>
<reference evidence="1" key="1">
    <citation type="journal article" date="2023" name="Plant J.">
        <title>The genome of the king protea, Protea cynaroides.</title>
        <authorList>
            <person name="Chang J."/>
            <person name="Duong T.A."/>
            <person name="Schoeman C."/>
            <person name="Ma X."/>
            <person name="Roodt D."/>
            <person name="Barker N."/>
            <person name="Li Z."/>
            <person name="Van de Peer Y."/>
            <person name="Mizrachi E."/>
        </authorList>
    </citation>
    <scope>NUCLEOTIDE SEQUENCE</scope>
    <source>
        <tissue evidence="1">Young leaves</tissue>
    </source>
</reference>
<sequence>MDTKGLLFEVFSRMFAKSILRLTSLSKTYDLGFFIQQDQCGGKVELHTLSSNEDRKSYYNYGVPHSSLDFLYNTTNTILGSYNGLLVLKNTNEEDMRLFLCNPATQKISSIPKLMTNINNDQSTFGVRIVSNTGAIEFPGNYGDNFYMYVQGEEWKEMAKLNTGVRNIIYDMPVYCKGATHFISDTFLYLTKGSPDYKPYIVACDMVKSWRLNLPKEAMRNSHDQSRTMRIFKWGKPSSLSSQSSICLVKLRKSVFKAWVLDDFEVGSWALVLNTRVRAMGLREPELVVCGFTIINGDCLVFATQQRVYCYRPNLSYGIVKHSIKAEEISRHGLSGCAMHLHFTNYSNTLRPCGSREVNFDLAGVEKSLEEEEQCKNLNA</sequence>
<dbReference type="Proteomes" id="UP001141806">
    <property type="component" value="Unassembled WGS sequence"/>
</dbReference>
<dbReference type="EMBL" id="JAMYWD010000001">
    <property type="protein sequence ID" value="KAJ4981535.1"/>
    <property type="molecule type" value="Genomic_DNA"/>
</dbReference>
<dbReference type="OrthoDB" id="1433187at2759"/>
<evidence type="ECO:0000313" key="1">
    <source>
        <dbReference type="EMBL" id="KAJ4981535.1"/>
    </source>
</evidence>